<dbReference type="InterPro" id="IPR039425">
    <property type="entry name" value="RNA_pol_sigma-70-like"/>
</dbReference>
<dbReference type="Proteomes" id="UP001214854">
    <property type="component" value="Unassembled WGS sequence"/>
</dbReference>
<dbReference type="PANTHER" id="PTHR43133">
    <property type="entry name" value="RNA POLYMERASE ECF-TYPE SIGMA FACTO"/>
    <property type="match status" value="1"/>
</dbReference>
<dbReference type="InterPro" id="IPR014284">
    <property type="entry name" value="RNA_pol_sigma-70_dom"/>
</dbReference>
<evidence type="ECO:0000256" key="3">
    <source>
        <dbReference type="ARBA" id="ARBA00023082"/>
    </source>
</evidence>
<protein>
    <submittedName>
        <fullName evidence="6">Sigma-70 family RNA polymerase sigma factor</fullName>
    </submittedName>
</protein>
<dbReference type="CDD" id="cd06171">
    <property type="entry name" value="Sigma70_r4"/>
    <property type="match status" value="1"/>
</dbReference>
<dbReference type="Gene3D" id="1.10.10.10">
    <property type="entry name" value="Winged helix-like DNA-binding domain superfamily/Winged helix DNA-binding domain"/>
    <property type="match status" value="1"/>
</dbReference>
<feature type="domain" description="RNA polymerase sigma factor 70 region 4 type 2" evidence="5">
    <location>
        <begin position="118"/>
        <end position="164"/>
    </location>
</feature>
<organism evidence="6 7">
    <name type="scientific">Asticcacaulis aquaticus</name>
    <dbReference type="NCBI Taxonomy" id="2984212"/>
    <lineage>
        <taxon>Bacteria</taxon>
        <taxon>Pseudomonadati</taxon>
        <taxon>Pseudomonadota</taxon>
        <taxon>Alphaproteobacteria</taxon>
        <taxon>Caulobacterales</taxon>
        <taxon>Caulobacteraceae</taxon>
        <taxon>Asticcacaulis</taxon>
    </lineage>
</organism>
<evidence type="ECO:0000256" key="2">
    <source>
        <dbReference type="ARBA" id="ARBA00023015"/>
    </source>
</evidence>
<reference evidence="6 7" key="1">
    <citation type="submission" date="2023-01" db="EMBL/GenBank/DDBJ databases">
        <title>Novel species of the genus Asticcacaulis isolated from rivers.</title>
        <authorList>
            <person name="Lu H."/>
        </authorList>
    </citation>
    <scope>NUCLEOTIDE SEQUENCE [LARGE SCALE GENOMIC DNA]</scope>
    <source>
        <strain evidence="6 7">BYS171W</strain>
    </source>
</reference>
<comment type="caution">
    <text evidence="6">The sequence shown here is derived from an EMBL/GenBank/DDBJ whole genome shotgun (WGS) entry which is preliminary data.</text>
</comment>
<dbReference type="InterPro" id="IPR013325">
    <property type="entry name" value="RNA_pol_sigma_r2"/>
</dbReference>
<dbReference type="PANTHER" id="PTHR43133:SF63">
    <property type="entry name" value="RNA POLYMERASE SIGMA FACTOR FECI-RELATED"/>
    <property type="match status" value="1"/>
</dbReference>
<keyword evidence="4" id="KW-0804">Transcription</keyword>
<evidence type="ECO:0000256" key="4">
    <source>
        <dbReference type="ARBA" id="ARBA00023163"/>
    </source>
</evidence>
<keyword evidence="3" id="KW-0731">Sigma factor</keyword>
<accession>A0ABT5HPZ0</accession>
<name>A0ABT5HPZ0_9CAUL</name>
<proteinExistence type="inferred from homology"/>
<comment type="similarity">
    <text evidence="1">Belongs to the sigma-70 factor family. ECF subfamily.</text>
</comment>
<dbReference type="EMBL" id="JAQQKX010000001">
    <property type="protein sequence ID" value="MDC7682121.1"/>
    <property type="molecule type" value="Genomic_DNA"/>
</dbReference>
<evidence type="ECO:0000256" key="1">
    <source>
        <dbReference type="ARBA" id="ARBA00010641"/>
    </source>
</evidence>
<gene>
    <name evidence="6" type="ORF">PQU92_02470</name>
</gene>
<dbReference type="SUPFAM" id="SSF88946">
    <property type="entry name" value="Sigma2 domain of RNA polymerase sigma factors"/>
    <property type="match status" value="1"/>
</dbReference>
<dbReference type="Gene3D" id="1.10.1740.10">
    <property type="match status" value="1"/>
</dbReference>
<keyword evidence="2" id="KW-0805">Transcription regulation</keyword>
<dbReference type="SUPFAM" id="SSF88659">
    <property type="entry name" value="Sigma3 and sigma4 domains of RNA polymerase sigma factors"/>
    <property type="match status" value="1"/>
</dbReference>
<dbReference type="RefSeq" id="WP_272746625.1">
    <property type="nucleotide sequence ID" value="NZ_JAQQKX010000001.1"/>
</dbReference>
<dbReference type="NCBIfam" id="TIGR02937">
    <property type="entry name" value="sigma70-ECF"/>
    <property type="match status" value="1"/>
</dbReference>
<evidence type="ECO:0000313" key="7">
    <source>
        <dbReference type="Proteomes" id="UP001214854"/>
    </source>
</evidence>
<dbReference type="InterPro" id="IPR013249">
    <property type="entry name" value="RNA_pol_sigma70_r4_t2"/>
</dbReference>
<dbReference type="InterPro" id="IPR013324">
    <property type="entry name" value="RNA_pol_sigma_r3/r4-like"/>
</dbReference>
<evidence type="ECO:0000259" key="5">
    <source>
        <dbReference type="Pfam" id="PF08281"/>
    </source>
</evidence>
<dbReference type="InterPro" id="IPR036388">
    <property type="entry name" value="WH-like_DNA-bd_sf"/>
</dbReference>
<dbReference type="Pfam" id="PF08281">
    <property type="entry name" value="Sigma70_r4_2"/>
    <property type="match status" value="1"/>
</dbReference>
<evidence type="ECO:0000313" key="6">
    <source>
        <dbReference type="EMBL" id="MDC7682121.1"/>
    </source>
</evidence>
<sequence length="200" mass="22988">MPERGIVSPDRAEWLARHVLPHERALRKWLNGRVPPDIDVDDILQETYTRLIMKESVAEILNIRNYVYQVAYSILALHIRRARVVFIDAVSEIEELNVAAIEPSPEDHAGGREELRHLAEAVNRLPGKIREVFLMRRVQEMSQKEVAKTLGLSESTVEKHMSRSLFLLMRTLFDSGKDFERASKRIGMALSRDEPHRGGD</sequence>
<keyword evidence="7" id="KW-1185">Reference proteome</keyword>